<dbReference type="GO" id="GO:0003723">
    <property type="term" value="F:RNA binding"/>
    <property type="evidence" value="ECO:0007669"/>
    <property type="project" value="UniProtKB-KW"/>
</dbReference>
<evidence type="ECO:0000256" key="1">
    <source>
        <dbReference type="ARBA" id="ARBA00004123"/>
    </source>
</evidence>
<feature type="compositionally biased region" description="Gly residues" evidence="4">
    <location>
        <begin position="436"/>
        <end position="446"/>
    </location>
</feature>
<dbReference type="OrthoDB" id="29221at2759"/>
<feature type="region of interest" description="Disordered" evidence="4">
    <location>
        <begin position="384"/>
        <end position="446"/>
    </location>
</feature>
<sequence>MLFESLSQYTALTSIVQLQISDSKQYAYIQMKSSDEATLLLNSSYKTPIKIAGKDGMMLQPPSLQAVAGATPAYAVVAPTPVNGIIGMTPTPRGVFSKYVTPNPATFCYDQTAGYYVDPETKFYYDQKTGYYFNNDTRKWCTWDATYSTYFPIEENTSENNSTATTSASSQPAETAPPAEEKKEEKQDDAQKSAKDIAKEMMKWAKKQEKQKVQMSLKPLVKPLETKSAFERNQAGAANVAHKMLEKSKQGLSNVSDSEEDEEGSGDEKKRGESGEEAPVPPRRHLPTAQEHREMMERALVDEGKKMCLLCKRAFPSVDVLRKHVEKSELHKKNLEEKRVEWGRQYVTAMMERDDEEAQALAAAALPQLEQKIVYRDRAKERRQQFGLDPGVTDPREEFGGRSEEALRKESELASMRPLGSDNIGSRLLKTMGWREGQGVGRNGQG</sequence>
<protein>
    <recommendedName>
        <fullName evidence="5">G-patch domain-containing protein</fullName>
    </recommendedName>
</protein>
<dbReference type="InterPro" id="IPR000467">
    <property type="entry name" value="G_patch_dom"/>
</dbReference>
<feature type="region of interest" description="Disordered" evidence="4">
    <location>
        <begin position="247"/>
        <end position="293"/>
    </location>
</feature>
<keyword evidence="7" id="KW-1185">Reference proteome</keyword>
<feature type="compositionally biased region" description="Basic and acidic residues" evidence="4">
    <location>
        <begin position="394"/>
        <end position="412"/>
    </location>
</feature>
<feature type="compositionally biased region" description="Basic and acidic residues" evidence="4">
    <location>
        <begin position="179"/>
        <end position="195"/>
    </location>
</feature>
<name>A0A2G9TWQ4_TELCI</name>
<keyword evidence="2" id="KW-0694">RNA-binding</keyword>
<evidence type="ECO:0000256" key="4">
    <source>
        <dbReference type="SAM" id="MobiDB-lite"/>
    </source>
</evidence>
<feature type="region of interest" description="Disordered" evidence="4">
    <location>
        <begin position="157"/>
        <end position="195"/>
    </location>
</feature>
<dbReference type="EMBL" id="KZ352233">
    <property type="protein sequence ID" value="PIO62338.1"/>
    <property type="molecule type" value="Genomic_DNA"/>
</dbReference>
<dbReference type="PANTHER" id="PTHR13948">
    <property type="entry name" value="RNA-BINDING PROTEIN"/>
    <property type="match status" value="1"/>
</dbReference>
<evidence type="ECO:0000259" key="5">
    <source>
        <dbReference type="PROSITE" id="PS50174"/>
    </source>
</evidence>
<comment type="subcellular location">
    <subcellularLocation>
        <location evidence="1">Nucleus</location>
    </subcellularLocation>
</comment>
<dbReference type="InterPro" id="IPR041591">
    <property type="entry name" value="OCRE"/>
</dbReference>
<dbReference type="Proteomes" id="UP000230423">
    <property type="component" value="Unassembled WGS sequence"/>
</dbReference>
<dbReference type="GO" id="GO:0005634">
    <property type="term" value="C:nucleus"/>
    <property type="evidence" value="ECO:0007669"/>
    <property type="project" value="UniProtKB-SubCell"/>
</dbReference>
<feature type="compositionally biased region" description="Low complexity" evidence="4">
    <location>
        <begin position="157"/>
        <end position="178"/>
    </location>
</feature>
<dbReference type="CDD" id="cd16162">
    <property type="entry name" value="OCRE_RBM5_like"/>
    <property type="match status" value="1"/>
</dbReference>
<reference evidence="6 7" key="1">
    <citation type="submission" date="2015-09" db="EMBL/GenBank/DDBJ databases">
        <title>Draft genome of the parasitic nematode Teladorsagia circumcincta isolate WARC Sus (inbred).</title>
        <authorList>
            <person name="Mitreva M."/>
        </authorList>
    </citation>
    <scope>NUCLEOTIDE SEQUENCE [LARGE SCALE GENOMIC DNA]</scope>
    <source>
        <strain evidence="6 7">S</strain>
    </source>
</reference>
<dbReference type="GO" id="GO:0000398">
    <property type="term" value="P:mRNA splicing, via spliceosome"/>
    <property type="evidence" value="ECO:0007669"/>
    <property type="project" value="TreeGrafter"/>
</dbReference>
<evidence type="ECO:0000256" key="2">
    <source>
        <dbReference type="ARBA" id="ARBA00022884"/>
    </source>
</evidence>
<proteinExistence type="predicted"/>
<gene>
    <name evidence="6" type="ORF">TELCIR_16114</name>
</gene>
<dbReference type="PANTHER" id="PTHR13948:SF3">
    <property type="entry name" value="FI21118P1"/>
    <property type="match status" value="1"/>
</dbReference>
<dbReference type="AlphaFoldDB" id="A0A2G9TWQ4"/>
<feature type="domain" description="G-patch" evidence="5">
    <location>
        <begin position="421"/>
        <end position="446"/>
    </location>
</feature>
<accession>A0A2G9TWQ4</accession>
<dbReference type="Pfam" id="PF01585">
    <property type="entry name" value="G-patch"/>
    <property type="match status" value="1"/>
</dbReference>
<evidence type="ECO:0000256" key="3">
    <source>
        <dbReference type="ARBA" id="ARBA00023242"/>
    </source>
</evidence>
<dbReference type="PROSITE" id="PS50174">
    <property type="entry name" value="G_PATCH"/>
    <property type="match status" value="1"/>
</dbReference>
<evidence type="ECO:0000313" key="6">
    <source>
        <dbReference type="EMBL" id="PIO62338.1"/>
    </source>
</evidence>
<organism evidence="6 7">
    <name type="scientific">Teladorsagia circumcincta</name>
    <name type="common">Brown stomach worm</name>
    <name type="synonym">Ostertagia circumcincta</name>
    <dbReference type="NCBI Taxonomy" id="45464"/>
    <lineage>
        <taxon>Eukaryota</taxon>
        <taxon>Metazoa</taxon>
        <taxon>Ecdysozoa</taxon>
        <taxon>Nematoda</taxon>
        <taxon>Chromadorea</taxon>
        <taxon>Rhabditida</taxon>
        <taxon>Rhabditina</taxon>
        <taxon>Rhabditomorpha</taxon>
        <taxon>Strongyloidea</taxon>
        <taxon>Trichostrongylidae</taxon>
        <taxon>Teladorsagia</taxon>
    </lineage>
</organism>
<evidence type="ECO:0000313" key="7">
    <source>
        <dbReference type="Proteomes" id="UP000230423"/>
    </source>
</evidence>
<keyword evidence="3" id="KW-0539">Nucleus</keyword>
<dbReference type="Pfam" id="PF17780">
    <property type="entry name" value="OCRE"/>
    <property type="match status" value="1"/>
</dbReference>